<dbReference type="AlphaFoldDB" id="A0A854NIU1"/>
<protein>
    <recommendedName>
        <fullName evidence="4">Transposase</fullName>
    </recommendedName>
</protein>
<evidence type="ECO:0000313" key="3">
    <source>
        <dbReference type="Proteomes" id="UP000197692"/>
    </source>
</evidence>
<evidence type="ECO:0000313" key="2">
    <source>
        <dbReference type="EMBL" id="OWM35624.1"/>
    </source>
</evidence>
<feature type="region of interest" description="Disordered" evidence="1">
    <location>
        <begin position="193"/>
        <end position="219"/>
    </location>
</feature>
<dbReference type="RefSeq" id="WP_010934586.1">
    <property type="nucleotide sequence ID" value="NZ_JADQUE010000001.1"/>
</dbReference>
<dbReference type="EMBL" id="LSZF01000012">
    <property type="protein sequence ID" value="OWM35624.1"/>
    <property type="molecule type" value="Genomic_DNA"/>
</dbReference>
<evidence type="ECO:0008006" key="4">
    <source>
        <dbReference type="Google" id="ProtNLM"/>
    </source>
</evidence>
<proteinExistence type="predicted"/>
<sequence>MPGYPLTPPRTLPYRVDVTQVKTAARLVDTSGVVERIDTWRTEDGYRPERGGRRPYLNERQILILMVILLRLGEPLHLTKATNIIAVAMTDNARTELGLPTLVQAHRVGDNYIHGYANWYKRVQRSWKRLLRVVDPYPEMTYARALTCAEYEELTKGRDPEFIQRRRDRATELWNRLITATHTELPEEAWSHWEGDVTGDGTPIDAARRGNPGSKRWAAHRRMSSEPDAGWYRPEGDHVGDGPGGTQRWAYEATLMFAGIVQSGEYGVPSLVVGMSLDKPGHKPAINYLNALRYFTTTELGQRRRYAVGDRAYPAGSKVENYHRPLRELGYGIVGDYRIDQLGKQVDFAGALMIEGGWYCPSTPQNLIDATLRFRGAKGYDPIDEDEYRKLIEQRKAYRLRRKQGTPNGQAMMCPARGPGKTKNCTLLGIPAPIPGKDQPAPIRRSRPAGRVCSNKDSLMIPSIEGEKFRQDGPDYQTPEWGHIYGTLRNVCEGSNSNIKNLSASIGNRTRRLVRGFAAHWAMTALGVIASNLDKISSYLDRVEANTPIKSPDPDPTPPDGGRRTRPEPDVVPVEQPDWNPKRRPGAPPLAA</sequence>
<reference evidence="3" key="1">
    <citation type="submission" date="2016-02" db="EMBL/GenBank/DDBJ databases">
        <title>Genomic analyses of a collection of pathogenic Corynebacterium diphtheriae.</title>
        <authorList>
            <person name="Sangal V."/>
            <person name="Titov L."/>
        </authorList>
    </citation>
    <scope>NUCLEOTIDE SEQUENCE [LARGE SCALE GENOMIC DNA]</scope>
    <source>
        <strain evidence="3">1438</strain>
    </source>
</reference>
<evidence type="ECO:0000256" key="1">
    <source>
        <dbReference type="SAM" id="MobiDB-lite"/>
    </source>
</evidence>
<accession>A0A854NIU1</accession>
<organism evidence="2 3">
    <name type="scientific">Corynebacterium diphtheriae bv. mitis</name>
    <dbReference type="NCBI Taxonomy" id="1806053"/>
    <lineage>
        <taxon>Bacteria</taxon>
        <taxon>Bacillati</taxon>
        <taxon>Actinomycetota</taxon>
        <taxon>Actinomycetes</taxon>
        <taxon>Mycobacteriales</taxon>
        <taxon>Corynebacteriaceae</taxon>
        <taxon>Corynebacterium</taxon>
    </lineage>
</organism>
<gene>
    <name evidence="2" type="ORF">AY602_00990</name>
</gene>
<comment type="caution">
    <text evidence="2">The sequence shown here is derived from an EMBL/GenBank/DDBJ whole genome shotgun (WGS) entry which is preliminary data.</text>
</comment>
<name>A0A854NIU1_CORDP</name>
<dbReference type="Proteomes" id="UP000197692">
    <property type="component" value="Unassembled WGS sequence"/>
</dbReference>
<feature type="region of interest" description="Disordered" evidence="1">
    <location>
        <begin position="545"/>
        <end position="592"/>
    </location>
</feature>